<evidence type="ECO:0000313" key="3">
    <source>
        <dbReference type="Proteomes" id="UP000195880"/>
    </source>
</evidence>
<dbReference type="PANTHER" id="PTHR46609">
    <property type="entry name" value="EXONUCLEASE, PHAGE-TYPE/RECB, C-TERMINAL DOMAIN-CONTAINING PROTEIN"/>
    <property type="match status" value="1"/>
</dbReference>
<dbReference type="InterPro" id="IPR011335">
    <property type="entry name" value="Restrct_endonuc-II-like"/>
</dbReference>
<dbReference type="InterPro" id="IPR051703">
    <property type="entry name" value="NF-kappa-B_Signaling_Reg"/>
</dbReference>
<dbReference type="PANTHER" id="PTHR46609:SF6">
    <property type="entry name" value="EXONUCLEASE, PHAGE-TYPE_RECB, C-TERMINAL DOMAIN-CONTAINING PROTEIN-RELATED"/>
    <property type="match status" value="1"/>
</dbReference>
<dbReference type="Gene3D" id="3.90.320.10">
    <property type="match status" value="1"/>
</dbReference>
<organism evidence="2 3">
    <name type="scientific">Streptomyces alboflavus</name>
    <dbReference type="NCBI Taxonomy" id="67267"/>
    <lineage>
        <taxon>Bacteria</taxon>
        <taxon>Bacillati</taxon>
        <taxon>Actinomycetota</taxon>
        <taxon>Actinomycetes</taxon>
        <taxon>Kitasatosporales</taxon>
        <taxon>Streptomycetaceae</taxon>
        <taxon>Streptomyces</taxon>
    </lineage>
</organism>
<protein>
    <recommendedName>
        <fullName evidence="1">YqaJ viral recombinase domain-containing protein</fullName>
    </recommendedName>
</protein>
<name>A0A1Z1W5B3_9ACTN</name>
<dbReference type="Pfam" id="PF09588">
    <property type="entry name" value="YqaJ"/>
    <property type="match status" value="1"/>
</dbReference>
<dbReference type="SUPFAM" id="SSF52980">
    <property type="entry name" value="Restriction endonuclease-like"/>
    <property type="match status" value="1"/>
</dbReference>
<dbReference type="EMBL" id="CP021748">
    <property type="protein sequence ID" value="ARX81594.1"/>
    <property type="molecule type" value="Genomic_DNA"/>
</dbReference>
<keyword evidence="3" id="KW-1185">Reference proteome</keyword>
<dbReference type="InterPro" id="IPR019080">
    <property type="entry name" value="YqaJ_viral_recombinase"/>
</dbReference>
<evidence type="ECO:0000313" key="2">
    <source>
        <dbReference type="EMBL" id="ARX81594.1"/>
    </source>
</evidence>
<feature type="domain" description="YqaJ viral recombinase" evidence="1">
    <location>
        <begin position="16"/>
        <end position="164"/>
    </location>
</feature>
<dbReference type="Proteomes" id="UP000195880">
    <property type="component" value="Chromosome"/>
</dbReference>
<dbReference type="NCBIfam" id="TIGR03033">
    <property type="entry name" value="phage_rel_nuc"/>
    <property type="match status" value="1"/>
</dbReference>
<proteinExistence type="predicted"/>
<reference evidence="2 3" key="1">
    <citation type="submission" date="2017-05" db="EMBL/GenBank/DDBJ databases">
        <title>Streptomyces alboflavus Genome sequencing and assembly.</title>
        <authorList>
            <person name="Wang Y."/>
            <person name="Du B."/>
            <person name="Ding Y."/>
            <person name="Liu H."/>
            <person name="Hou Q."/>
            <person name="Liu K."/>
            <person name="Wang C."/>
            <person name="Yao L."/>
        </authorList>
    </citation>
    <scope>NUCLEOTIDE SEQUENCE [LARGE SCALE GENOMIC DNA]</scope>
    <source>
        <strain evidence="2 3">MDJK44</strain>
    </source>
</reference>
<gene>
    <name evidence="2" type="ORF">SMD44_00992</name>
</gene>
<accession>A0A1Z1W5B3</accession>
<sequence>MPDGVLIGHLTPGTPEWDEARTGLTITATEIAAVVGLSPWMSRFTLWHKKSGLSVAPFERTPAIEWGIRLEDAVAAKWQDEHPGYITAPAGTWRHRTRDWQRATPDRLIYRQPAGEFDIPEHAEELLEVKTSPFGDEWGPDGTDDGVPIWYRCQAMWQMDVTGLRRTRFAVLISGFDYREYTVDYDEAEARMLRDAAETFLHDVEHGNRPPIDGADDTYQTIRVQPDHYDDIDVQIPAADAARYETAQTAAKAAAEELTTAKGVVLDHIGTGRRAVVGERRIAYRTARPDGTTRSLNPYKQKEAA</sequence>
<dbReference type="AlphaFoldDB" id="A0A1Z1W5B3"/>
<evidence type="ECO:0000259" key="1">
    <source>
        <dbReference type="Pfam" id="PF09588"/>
    </source>
</evidence>
<dbReference type="KEGG" id="salf:SMD44_00992"/>
<dbReference type="RefSeq" id="WP_237306932.1">
    <property type="nucleotide sequence ID" value="NZ_CP021748.1"/>
</dbReference>
<dbReference type="InterPro" id="IPR011604">
    <property type="entry name" value="PDDEXK-like_dom_sf"/>
</dbReference>
<dbReference type="InterPro" id="IPR017482">
    <property type="entry name" value="Lambda-type_endonuclease"/>
</dbReference>